<reference evidence="2 3" key="1">
    <citation type="submission" date="2012-06" db="EMBL/GenBank/DDBJ databases">
        <title>Finished chromosome of genome of Oscillatoria acuminata PCC 6304.</title>
        <authorList>
            <consortium name="US DOE Joint Genome Institute"/>
            <person name="Gugger M."/>
            <person name="Coursin T."/>
            <person name="Rippka R."/>
            <person name="Tandeau De Marsac N."/>
            <person name="Huntemann M."/>
            <person name="Wei C.-L."/>
            <person name="Han J."/>
            <person name="Detter J.C."/>
            <person name="Han C."/>
            <person name="Tapia R."/>
            <person name="Davenport K."/>
            <person name="Daligault H."/>
            <person name="Erkkila T."/>
            <person name="Gu W."/>
            <person name="Munk A.C.C."/>
            <person name="Teshima H."/>
            <person name="Xu Y."/>
            <person name="Chain P."/>
            <person name="Chen A."/>
            <person name="Krypides N."/>
            <person name="Mavromatis K."/>
            <person name="Markowitz V."/>
            <person name="Szeto E."/>
            <person name="Ivanova N."/>
            <person name="Mikhailova N."/>
            <person name="Ovchinnikova G."/>
            <person name="Pagani I."/>
            <person name="Pati A."/>
            <person name="Goodwin L."/>
            <person name="Peters L."/>
            <person name="Pitluck S."/>
            <person name="Woyke T."/>
            <person name="Kerfeld C."/>
        </authorList>
    </citation>
    <scope>NUCLEOTIDE SEQUENCE [LARGE SCALE GENOMIC DNA]</scope>
    <source>
        <strain evidence="2 3">PCC 6304</strain>
    </source>
</reference>
<proteinExistence type="predicted"/>
<gene>
    <name evidence="2" type="ORF">Oscil6304_4384</name>
</gene>
<name>K9TPH2_9CYAN</name>
<evidence type="ECO:0000313" key="2">
    <source>
        <dbReference type="EMBL" id="AFY83904.1"/>
    </source>
</evidence>
<evidence type="ECO:0000256" key="1">
    <source>
        <dbReference type="SAM" id="MobiDB-lite"/>
    </source>
</evidence>
<feature type="compositionally biased region" description="Basic and acidic residues" evidence="1">
    <location>
        <begin position="85"/>
        <end position="106"/>
    </location>
</feature>
<accession>K9TPH2</accession>
<evidence type="ECO:0000313" key="3">
    <source>
        <dbReference type="Proteomes" id="UP000010367"/>
    </source>
</evidence>
<keyword evidence="3" id="KW-1185">Reference proteome</keyword>
<feature type="region of interest" description="Disordered" evidence="1">
    <location>
        <begin position="82"/>
        <end position="106"/>
    </location>
</feature>
<dbReference type="AlphaFoldDB" id="K9TPH2"/>
<sequence>MSSCPCCSYPLLRHIRHSQVDWFCQHCWQFMPDFSDPITSSQSLNHFHNQVDLVTSEPGWNREPNHYPHLVNLSDSLRFKNAKPNPEKTQRVTPEKTQRLVGTREI</sequence>
<dbReference type="RefSeq" id="WP_015150527.1">
    <property type="nucleotide sequence ID" value="NC_019693.1"/>
</dbReference>
<dbReference type="KEGG" id="oac:Oscil6304_4384"/>
<organism evidence="2 3">
    <name type="scientific">Oscillatoria acuminata PCC 6304</name>
    <dbReference type="NCBI Taxonomy" id="56110"/>
    <lineage>
        <taxon>Bacteria</taxon>
        <taxon>Bacillati</taxon>
        <taxon>Cyanobacteriota</taxon>
        <taxon>Cyanophyceae</taxon>
        <taxon>Oscillatoriophycideae</taxon>
        <taxon>Oscillatoriales</taxon>
        <taxon>Oscillatoriaceae</taxon>
        <taxon>Oscillatoria</taxon>
    </lineage>
</organism>
<dbReference type="EMBL" id="CP003607">
    <property type="protein sequence ID" value="AFY83904.1"/>
    <property type="molecule type" value="Genomic_DNA"/>
</dbReference>
<dbReference type="InParanoid" id="K9TPH2"/>
<dbReference type="HOGENOM" id="CLU_2220516_0_0_3"/>
<dbReference type="Proteomes" id="UP000010367">
    <property type="component" value="Chromosome"/>
</dbReference>
<dbReference type="OrthoDB" id="495562at2"/>
<protein>
    <submittedName>
        <fullName evidence="2">Uncharacterized protein</fullName>
    </submittedName>
</protein>